<dbReference type="EMBL" id="CP002530">
    <property type="protein sequence ID" value="ADY37508.1"/>
    <property type="molecule type" value="Genomic_DNA"/>
</dbReference>
<sequence length="48" mass="5417">MKNTIFILLSIFILTACQQEEFDNQINEVQSRSANYGLVQIGIDLATI</sequence>
<proteinExistence type="predicted"/>
<dbReference type="RefSeq" id="WP_013618881.1">
    <property type="nucleotide sequence ID" value="NC_015164.1"/>
</dbReference>
<organism evidence="1 2">
    <name type="scientific">Phocaeicola salanitronis (strain DSM 18170 / JCM 13657 / CCUG 60908 / BL78)</name>
    <name type="common">Bacteroides salanitronis</name>
    <dbReference type="NCBI Taxonomy" id="667015"/>
    <lineage>
        <taxon>Bacteria</taxon>
        <taxon>Pseudomonadati</taxon>
        <taxon>Bacteroidota</taxon>
        <taxon>Bacteroidia</taxon>
        <taxon>Bacteroidales</taxon>
        <taxon>Bacteroidaceae</taxon>
        <taxon>Phocaeicola</taxon>
    </lineage>
</organism>
<name>F0R2H0_PHOSB</name>
<gene>
    <name evidence="1" type="ordered locus">Bacsa_2978</name>
</gene>
<evidence type="ECO:0000313" key="2">
    <source>
        <dbReference type="Proteomes" id="UP000007486"/>
    </source>
</evidence>
<dbReference type="STRING" id="667015.Bacsa_2978"/>
<reference evidence="1 2" key="1">
    <citation type="journal article" date="2011" name="Stand. Genomic Sci.">
        <title>Complete genome sequence of Bacteroides salanitronis type strain (BL78).</title>
        <authorList>
            <person name="Gronow S."/>
            <person name="Held B."/>
            <person name="Lucas S."/>
            <person name="Lapidus A."/>
            <person name="Del Rio T.G."/>
            <person name="Nolan M."/>
            <person name="Tice H."/>
            <person name="Deshpande S."/>
            <person name="Cheng J.F."/>
            <person name="Pitluck S."/>
            <person name="Liolios K."/>
            <person name="Pagani I."/>
            <person name="Ivanova N."/>
            <person name="Mavromatis K."/>
            <person name="Pati A."/>
            <person name="Tapia R."/>
            <person name="Han C."/>
            <person name="Goodwin L."/>
            <person name="Chen A."/>
            <person name="Palaniappan K."/>
            <person name="Land M."/>
            <person name="Hauser L."/>
            <person name="Chang Y.J."/>
            <person name="Jeffries C.D."/>
            <person name="Brambilla E.M."/>
            <person name="Rohde M."/>
            <person name="Goker M."/>
            <person name="Detter J.C."/>
            <person name="Woyke T."/>
            <person name="Bristow J."/>
            <person name="Markowitz V."/>
            <person name="Hugenholtz P."/>
            <person name="Kyrpides N.C."/>
            <person name="Klenk H.P."/>
            <person name="Eisen J.A."/>
        </authorList>
    </citation>
    <scope>NUCLEOTIDE SEQUENCE [LARGE SCALE GENOMIC DNA]</scope>
    <source>
        <strain evidence="1 2">DSM 18170</strain>
    </source>
</reference>
<accession>F0R2H0</accession>
<dbReference type="Proteomes" id="UP000007486">
    <property type="component" value="Chromosome"/>
</dbReference>
<evidence type="ECO:0000313" key="1">
    <source>
        <dbReference type="EMBL" id="ADY37508.1"/>
    </source>
</evidence>
<protein>
    <recommendedName>
        <fullName evidence="3">Lipoprotein</fullName>
    </recommendedName>
</protein>
<dbReference type="KEGG" id="bsa:Bacsa_2978"/>
<dbReference type="AlphaFoldDB" id="F0R2H0"/>
<keyword evidence="2" id="KW-1185">Reference proteome</keyword>
<dbReference type="PROSITE" id="PS51257">
    <property type="entry name" value="PROKAR_LIPOPROTEIN"/>
    <property type="match status" value="1"/>
</dbReference>
<evidence type="ECO:0008006" key="3">
    <source>
        <dbReference type="Google" id="ProtNLM"/>
    </source>
</evidence>
<dbReference type="HOGENOM" id="CLU_3149670_0_0_10"/>